<accession>A0A3E3HWG9</accession>
<comment type="caution">
    <text evidence="2">The sequence shown here is derived from an EMBL/GenBank/DDBJ whole genome shotgun (WGS) entry which is preliminary data.</text>
</comment>
<keyword evidence="3" id="KW-1185">Reference proteome</keyword>
<proteinExistence type="predicted"/>
<sequence length="161" mass="17952">MANVQNLKPVRTESEARERGRAGGKASGVARRRKADFRKTLNMLLTAEIDSPEWTPILQALGLDSTLEAAVNMAMVKKALAGDVKAYEAIAKYAGQSDRTEKDDAEQAAKTEREKAQAETLKEKQAKEKDTENSVIQNMETLADVLKRSRPNRNIEDYEEE</sequence>
<feature type="compositionally biased region" description="Basic and acidic residues" evidence="1">
    <location>
        <begin position="98"/>
        <end position="132"/>
    </location>
</feature>
<feature type="region of interest" description="Disordered" evidence="1">
    <location>
        <begin position="1"/>
        <end position="32"/>
    </location>
</feature>
<evidence type="ECO:0000313" key="2">
    <source>
        <dbReference type="EMBL" id="RGE56173.1"/>
    </source>
</evidence>
<feature type="region of interest" description="Disordered" evidence="1">
    <location>
        <begin position="95"/>
        <end position="161"/>
    </location>
</feature>
<name>A0A3E3HWG9_9FIRM</name>
<protein>
    <recommendedName>
        <fullName evidence="4">Stress-induced protein</fullName>
    </recommendedName>
</protein>
<gene>
    <name evidence="2" type="ORF">DXC51_25770</name>
</gene>
<reference evidence="2" key="1">
    <citation type="submission" date="2018-08" db="EMBL/GenBank/DDBJ databases">
        <title>A genome reference for cultivated species of the human gut microbiota.</title>
        <authorList>
            <person name="Zou Y."/>
            <person name="Xue W."/>
            <person name="Luo G."/>
        </authorList>
    </citation>
    <scope>NUCLEOTIDE SEQUENCE [LARGE SCALE GENOMIC DNA]</scope>
    <source>
        <strain evidence="2">TF05-5AC</strain>
    </source>
</reference>
<organism evidence="2 3">
    <name type="scientific">Eisenbergiella massiliensis</name>
    <dbReference type="NCBI Taxonomy" id="1720294"/>
    <lineage>
        <taxon>Bacteria</taxon>
        <taxon>Bacillati</taxon>
        <taxon>Bacillota</taxon>
        <taxon>Clostridia</taxon>
        <taxon>Lachnospirales</taxon>
        <taxon>Lachnospiraceae</taxon>
        <taxon>Eisenbergiella</taxon>
    </lineage>
</organism>
<evidence type="ECO:0000256" key="1">
    <source>
        <dbReference type="SAM" id="MobiDB-lite"/>
    </source>
</evidence>
<evidence type="ECO:0008006" key="4">
    <source>
        <dbReference type="Google" id="ProtNLM"/>
    </source>
</evidence>
<dbReference type="EMBL" id="QVLV01000029">
    <property type="protein sequence ID" value="RGE56173.1"/>
    <property type="molecule type" value="Genomic_DNA"/>
</dbReference>
<evidence type="ECO:0000313" key="3">
    <source>
        <dbReference type="Proteomes" id="UP000260812"/>
    </source>
</evidence>
<dbReference type="Proteomes" id="UP000260812">
    <property type="component" value="Unassembled WGS sequence"/>
</dbReference>
<feature type="compositionally biased region" description="Basic and acidic residues" evidence="1">
    <location>
        <begin position="10"/>
        <end position="21"/>
    </location>
</feature>
<dbReference type="AlphaFoldDB" id="A0A3E3HWG9"/>
<dbReference type="GeneID" id="97990169"/>
<dbReference type="RefSeq" id="WP_117545699.1">
    <property type="nucleotide sequence ID" value="NZ_QVLV01000029.1"/>
</dbReference>